<dbReference type="EMBL" id="JAMZIH010006917">
    <property type="protein sequence ID" value="KAJ1673463.1"/>
    <property type="molecule type" value="Genomic_DNA"/>
</dbReference>
<gene>
    <name evidence="1" type="primary">TWF1_3</name>
    <name evidence="1" type="ORF">EV182_005183</name>
</gene>
<reference evidence="1" key="1">
    <citation type="submission" date="2022-06" db="EMBL/GenBank/DDBJ databases">
        <title>Phylogenomic reconstructions and comparative analyses of Kickxellomycotina fungi.</title>
        <authorList>
            <person name="Reynolds N.K."/>
            <person name="Stajich J.E."/>
            <person name="Barry K."/>
            <person name="Grigoriev I.V."/>
            <person name="Crous P."/>
            <person name="Smith M.E."/>
        </authorList>
    </citation>
    <scope>NUCLEOTIDE SEQUENCE</scope>
    <source>
        <strain evidence="1">RSA 2271</strain>
    </source>
</reference>
<organism evidence="1 2">
    <name type="scientific">Spiromyces aspiralis</name>
    <dbReference type="NCBI Taxonomy" id="68401"/>
    <lineage>
        <taxon>Eukaryota</taxon>
        <taxon>Fungi</taxon>
        <taxon>Fungi incertae sedis</taxon>
        <taxon>Zoopagomycota</taxon>
        <taxon>Kickxellomycotina</taxon>
        <taxon>Kickxellomycetes</taxon>
        <taxon>Kickxellales</taxon>
        <taxon>Kickxellaceae</taxon>
        <taxon>Spiromyces</taxon>
    </lineage>
</organism>
<comment type="caution">
    <text evidence="1">The sequence shown here is derived from an EMBL/GenBank/DDBJ whole genome shotgun (WGS) entry which is preliminary data.</text>
</comment>
<proteinExistence type="predicted"/>
<accession>A0ACC1HEC7</accession>
<name>A0ACC1HEC7_9FUNG</name>
<sequence>MSSRVAHVRRITISLSEECVSALRAFRDGRVNTVILKINPSDESIVLDRTESVPPEGLQHTLTESEPRFLYYRWEDEEDVSTGAVSQAIIFIYSCPVQSNVRERMLYSTFRTLLINEISKGDIGIQESTRLEVDSMDELSPEQLRESVVQFIASGSNNNNLESDISSASASRPKFGQSAGRFRRPAPPGRRRP</sequence>
<keyword evidence="2" id="KW-1185">Reference proteome</keyword>
<evidence type="ECO:0000313" key="1">
    <source>
        <dbReference type="EMBL" id="KAJ1673463.1"/>
    </source>
</evidence>
<dbReference type="Proteomes" id="UP001145114">
    <property type="component" value="Unassembled WGS sequence"/>
</dbReference>
<evidence type="ECO:0000313" key="2">
    <source>
        <dbReference type="Proteomes" id="UP001145114"/>
    </source>
</evidence>
<protein>
    <submittedName>
        <fullName evidence="1">Twinfilin-1</fullName>
    </submittedName>
</protein>